<name>Q228R0_TETTS</name>
<feature type="non-terminal residue" evidence="1">
    <location>
        <position position="1"/>
    </location>
</feature>
<dbReference type="KEGG" id="tet:TTHERM_01507140"/>
<evidence type="ECO:0008006" key="3">
    <source>
        <dbReference type="Google" id="ProtNLM"/>
    </source>
</evidence>
<dbReference type="InParanoid" id="Q228R0"/>
<dbReference type="GeneID" id="7829844"/>
<reference evidence="2" key="1">
    <citation type="journal article" date="2006" name="PLoS Biol.">
        <title>Macronuclear genome sequence of the ciliate Tetrahymena thermophila, a model eukaryote.</title>
        <authorList>
            <person name="Eisen J.A."/>
            <person name="Coyne R.S."/>
            <person name="Wu M."/>
            <person name="Wu D."/>
            <person name="Thiagarajan M."/>
            <person name="Wortman J.R."/>
            <person name="Badger J.H."/>
            <person name="Ren Q."/>
            <person name="Amedeo P."/>
            <person name="Jones K.M."/>
            <person name="Tallon L.J."/>
            <person name="Delcher A.L."/>
            <person name="Salzberg S.L."/>
            <person name="Silva J.C."/>
            <person name="Haas B.J."/>
            <person name="Majoros W.H."/>
            <person name="Farzad M."/>
            <person name="Carlton J.M."/>
            <person name="Smith R.K. Jr."/>
            <person name="Garg J."/>
            <person name="Pearlman R.E."/>
            <person name="Karrer K.M."/>
            <person name="Sun L."/>
            <person name="Manning G."/>
            <person name="Elde N.C."/>
            <person name="Turkewitz A.P."/>
            <person name="Asai D.J."/>
            <person name="Wilkes D.E."/>
            <person name="Wang Y."/>
            <person name="Cai H."/>
            <person name="Collins K."/>
            <person name="Stewart B.A."/>
            <person name="Lee S.R."/>
            <person name="Wilamowska K."/>
            <person name="Weinberg Z."/>
            <person name="Ruzzo W.L."/>
            <person name="Wloga D."/>
            <person name="Gaertig J."/>
            <person name="Frankel J."/>
            <person name="Tsao C.-C."/>
            <person name="Gorovsky M.A."/>
            <person name="Keeling P.J."/>
            <person name="Waller R.F."/>
            <person name="Patron N.J."/>
            <person name="Cherry J.M."/>
            <person name="Stover N.A."/>
            <person name="Krieger C.J."/>
            <person name="del Toro C."/>
            <person name="Ryder H.F."/>
            <person name="Williamson S.C."/>
            <person name="Barbeau R.A."/>
            <person name="Hamilton E.P."/>
            <person name="Orias E."/>
        </authorList>
    </citation>
    <scope>NUCLEOTIDE SEQUENCE [LARGE SCALE GENOMIC DNA]</scope>
    <source>
        <strain evidence="2">SB210</strain>
    </source>
</reference>
<gene>
    <name evidence="1" type="ORF">TTHERM_01507140</name>
</gene>
<organism evidence="1 2">
    <name type="scientific">Tetrahymena thermophila (strain SB210)</name>
    <dbReference type="NCBI Taxonomy" id="312017"/>
    <lineage>
        <taxon>Eukaryota</taxon>
        <taxon>Sar</taxon>
        <taxon>Alveolata</taxon>
        <taxon>Ciliophora</taxon>
        <taxon>Intramacronucleata</taxon>
        <taxon>Oligohymenophorea</taxon>
        <taxon>Hymenostomatida</taxon>
        <taxon>Tetrahymenina</taxon>
        <taxon>Tetrahymenidae</taxon>
        <taxon>Tetrahymena</taxon>
    </lineage>
</organism>
<keyword evidence="2" id="KW-1185">Reference proteome</keyword>
<proteinExistence type="predicted"/>
<dbReference type="AlphaFoldDB" id="Q228R0"/>
<dbReference type="HOGENOM" id="CLU_523290_0_0_1"/>
<dbReference type="EMBL" id="GG662353">
    <property type="protein sequence ID" value="EAR81779.2"/>
    <property type="molecule type" value="Genomic_DNA"/>
</dbReference>
<protein>
    <recommendedName>
        <fullName evidence="3">Zinc carboxypeptidase family protein</fullName>
    </recommendedName>
</protein>
<sequence>ETPQRMQNTIYSLMEQFNYFSVQNLQKNMQLQSQINENNTSHVNQYKPHHLIILELISNRTNYCSEQYLTFISDQLNKNQNLFNNLMVFENETQVFNKAKRDSFALLNDSQLENIRRLSEDILAIDKKYGNLMCESQNDHIEETIQPKSYEIQKILSQQYQYKHLKNSFSKLLRTYPIFEIVEIPKQKSILQQIEIIKALQEHSQKVEVERIQQNQISITATTYKYAQTYLNFVLNPQIKYVIRINIQSFINSYENFILFGLVSEQDKDIKLLHNDMLSYCERGNEFGMNKIIKGGPLHLNSKLHRNRTFEVRIHLAEKIFKIADYPKYERACEINDKSRLIPDLPYRFATELCYKDDKIIIQDMLEVEQFDDQM</sequence>
<accession>Q228R0</accession>
<dbReference type="Proteomes" id="UP000009168">
    <property type="component" value="Unassembled WGS sequence"/>
</dbReference>
<dbReference type="RefSeq" id="XP_001029442.2">
    <property type="nucleotide sequence ID" value="XM_001029442.2"/>
</dbReference>
<evidence type="ECO:0000313" key="2">
    <source>
        <dbReference type="Proteomes" id="UP000009168"/>
    </source>
</evidence>
<evidence type="ECO:0000313" key="1">
    <source>
        <dbReference type="EMBL" id="EAR81779.2"/>
    </source>
</evidence>